<gene>
    <name evidence="2" type="ORF">ACEU3E_02290</name>
</gene>
<evidence type="ECO:0000313" key="2">
    <source>
        <dbReference type="EMBL" id="MFB0840989.1"/>
    </source>
</evidence>
<accession>A0ABV4UV98</accession>
<organism evidence="2 3">
    <name type="scientific">Paenibacillus oleatilyticus</name>
    <dbReference type="NCBI Taxonomy" id="2594886"/>
    <lineage>
        <taxon>Bacteria</taxon>
        <taxon>Bacillati</taxon>
        <taxon>Bacillota</taxon>
        <taxon>Bacilli</taxon>
        <taxon>Bacillales</taxon>
        <taxon>Paenibacillaceae</taxon>
        <taxon>Paenibacillus</taxon>
    </lineage>
</organism>
<dbReference type="Pfam" id="PF10263">
    <property type="entry name" value="SprT-like"/>
    <property type="match status" value="1"/>
</dbReference>
<proteinExistence type="predicted"/>
<name>A0ABV4UV98_9BACL</name>
<comment type="caution">
    <text evidence="2">The sequence shown here is derived from an EMBL/GenBank/DDBJ whole genome shotgun (WGS) entry which is preliminary data.</text>
</comment>
<evidence type="ECO:0000313" key="3">
    <source>
        <dbReference type="Proteomes" id="UP001575622"/>
    </source>
</evidence>
<reference evidence="2 3" key="1">
    <citation type="submission" date="2024-09" db="EMBL/GenBank/DDBJ databases">
        <authorList>
            <person name="Makale K.P.P."/>
            <person name="Makhzoum A."/>
            <person name="Rantong G."/>
            <person name="Rahube T.O."/>
        </authorList>
    </citation>
    <scope>NUCLEOTIDE SEQUENCE [LARGE SCALE GENOMIC DNA]</scope>
    <source>
        <strain evidence="2 3">KM_D13</strain>
    </source>
</reference>
<dbReference type="EMBL" id="JBHDLN010000001">
    <property type="protein sequence ID" value="MFB0840989.1"/>
    <property type="molecule type" value="Genomic_DNA"/>
</dbReference>
<dbReference type="Proteomes" id="UP001575622">
    <property type="component" value="Unassembled WGS sequence"/>
</dbReference>
<evidence type="ECO:0000259" key="1">
    <source>
        <dbReference type="Pfam" id="PF10263"/>
    </source>
</evidence>
<dbReference type="RefSeq" id="WP_373948333.1">
    <property type="nucleotide sequence ID" value="NZ_JBHDLN010000001.1"/>
</dbReference>
<feature type="domain" description="SprT-like" evidence="1">
    <location>
        <begin position="11"/>
        <end position="117"/>
    </location>
</feature>
<sequence>MNIQRATEELHRCFGFFNNHFFGGKLPEPQLTIQTKGKRNCYGWCSTVEFWANADDSVKKYEINLTAEHLDREVPDIMRTLLHEMIHLYNAVNGIKDCSRGGTFHNKRFKEASEKFGFYYDAPPDPKYGWSFSKLKPETVELINGWNIDESAFKLARKVPQPAKKPGSNSYKLECPSCGIKVRAGKPGIKVMCTECETVLVEN</sequence>
<keyword evidence="3" id="KW-1185">Reference proteome</keyword>
<protein>
    <submittedName>
        <fullName evidence="2">SprT-like domain-containing protein</fullName>
    </submittedName>
</protein>
<dbReference type="InterPro" id="IPR006640">
    <property type="entry name" value="SprT-like_domain"/>
</dbReference>